<dbReference type="EMBL" id="JACIGE010000010">
    <property type="protein sequence ID" value="MBB4248373.1"/>
    <property type="molecule type" value="Genomic_DNA"/>
</dbReference>
<keyword evidence="2" id="KW-1185">Reference proteome</keyword>
<gene>
    <name evidence="1" type="ORF">GGD90_002765</name>
</gene>
<dbReference type="Proteomes" id="UP000587070">
    <property type="component" value="Unassembled WGS sequence"/>
</dbReference>
<reference evidence="1 2" key="1">
    <citation type="submission" date="2020-08" db="EMBL/GenBank/DDBJ databases">
        <title>Genome sequencing of Purple Non-Sulfur Bacteria from various extreme environments.</title>
        <authorList>
            <person name="Mayer M."/>
        </authorList>
    </citation>
    <scope>NUCLEOTIDE SEQUENCE [LARGE SCALE GENOMIC DNA]</scope>
    <source>
        <strain evidence="1 2">2761</strain>
    </source>
</reference>
<name>A0A840G7Q6_RHOTE</name>
<dbReference type="AlphaFoldDB" id="A0A840G7Q6"/>
<evidence type="ECO:0000313" key="1">
    <source>
        <dbReference type="EMBL" id="MBB4248373.1"/>
    </source>
</evidence>
<dbReference type="RefSeq" id="WP_153117384.1">
    <property type="nucleotide sequence ID" value="NZ_JACIGE010000010.1"/>
</dbReference>
<comment type="caution">
    <text evidence="1">The sequence shown here is derived from an EMBL/GenBank/DDBJ whole genome shotgun (WGS) entry which is preliminary data.</text>
</comment>
<proteinExistence type="predicted"/>
<protein>
    <submittedName>
        <fullName evidence="1">Uncharacterized protein</fullName>
    </submittedName>
</protein>
<organism evidence="1 2">
    <name type="scientific">Rhodocyclus tenuis</name>
    <name type="common">Rhodospirillum tenue</name>
    <dbReference type="NCBI Taxonomy" id="1066"/>
    <lineage>
        <taxon>Bacteria</taxon>
        <taxon>Pseudomonadati</taxon>
        <taxon>Pseudomonadota</taxon>
        <taxon>Betaproteobacteria</taxon>
        <taxon>Rhodocyclales</taxon>
        <taxon>Rhodocyclaceae</taxon>
        <taxon>Rhodocyclus</taxon>
    </lineage>
</organism>
<evidence type="ECO:0000313" key="2">
    <source>
        <dbReference type="Proteomes" id="UP000587070"/>
    </source>
</evidence>
<accession>A0A840G7Q6</accession>
<sequence>MGAPIDLTPYLWPEIEDGRPLSTIPEIAWDDPITDGLILAAPLGVMGDALRNIVDGKPPAYLGVGGAGMTDYGIARKWARVTDGSTRIVFDVPPIAGDNAGAVICSAGSTTTAGRVLAGAWGLGSGNNPAHYLGIESGGQVAAISTNNGSWQVAGGDNIAVYGYDVRHVVAGNFSPASRELFVDGVSAAVNGAAVSMSSPDKIMIGSYWYGPGNSWDSGWDGYAGLALWWARKLSPAEHERIKATAGNCVLRAPARIFAFVGADLGASLSAAAAASASATATPSAQIALAGIAVSSASAGATPSVSIPLSAAALAVSSAGAASSARVSIGAVALVQAAASAGVSSSVLMAASAAAQASGNADLAARIALAANALASATATAAPQALEAGGMAAVAEAHASAGALLSVSVALAAGASAHADAWASTSLRVAITAAGFAQAVAEGQLRIEVPLTAAAEAHASAGAVLSVRTPDAAGHAYRLTAAVAHATRTRSVASRATICALATSRATRLNTGVSRV</sequence>